<dbReference type="EMBL" id="FUXZ01000011">
    <property type="protein sequence ID" value="SKA69598.1"/>
    <property type="molecule type" value="Genomic_DNA"/>
</dbReference>
<dbReference type="SUPFAM" id="SSF51011">
    <property type="entry name" value="Glycosyl hydrolase domain"/>
    <property type="match status" value="1"/>
</dbReference>
<proteinExistence type="inferred from homology"/>
<dbReference type="OrthoDB" id="9758333at2"/>
<keyword evidence="8" id="KW-0326">Glycosidase</keyword>
<feature type="domain" description="Alpha-L-arabinofuranosidase C-terminal" evidence="9">
    <location>
        <begin position="290"/>
        <end position="493"/>
    </location>
</feature>
<reference evidence="10 11" key="1">
    <citation type="submission" date="2017-02" db="EMBL/GenBank/DDBJ databases">
        <authorList>
            <person name="Peterson S.W."/>
        </authorList>
    </citation>
    <scope>NUCLEOTIDE SEQUENCE [LARGE SCALE GENOMIC DNA]</scope>
    <source>
        <strain evidence="10 11">ATCC 35992</strain>
    </source>
</reference>
<dbReference type="InterPro" id="IPR010720">
    <property type="entry name" value="Alpha-L-AF_C"/>
</dbReference>
<sequence>MKAKIKINKEDVISKIDNRLFGSFIEHLGRAVYGGIYEKDHETADDCGFRQDVLNAVKELNVPIVRYPGGNFVSGFYWEDSVGDRAKRPHKMDLAWGTIETNEIGIDEFQEWAKRVNSEVMMAVNLGTRGPMDARNLVEYCNLNTDTYYANMRKANGHEEPYGIKVWCLGNEMDGPWQIGAKTPQEYARIATETAKVMKWTDPSIELVACGSSSPTMETFGTWEREVLRGAYENIDYMSLHCYYGNPDNDAKKYLASSLIMDNFIKEVVDICDEVKKEKNSDKTVNLSFDEWNVWFHSNEADKEQEKWQIAPPLLEDVYNLEDALVVGSLINTLIKHSDRVKIAALAQLVNVIAPIMTKTGGGMWLQTIYYPFYYASTFGRGFALNATCECDTYAAGDPESEEYKKNNFGHIPYIDSSVTMSEDKETISVFLVNRSLDEEVELELEGFDGYKISSHVELTHDDLKAINTIDNPEEVVAKEKNISDKVVLSSKSWNMIKFSKC</sequence>
<dbReference type="RefSeq" id="WP_078766741.1">
    <property type="nucleotide sequence ID" value="NZ_FUXZ01000011.1"/>
</dbReference>
<dbReference type="GO" id="GO:0046373">
    <property type="term" value="P:L-arabinose metabolic process"/>
    <property type="evidence" value="ECO:0007669"/>
    <property type="project" value="InterPro"/>
</dbReference>
<comment type="catalytic activity">
    <reaction evidence="1">
        <text>Hydrolysis of terminal non-reducing alpha-L-arabinofuranoside residues in alpha-L-arabinosides.</text>
        <dbReference type="EC" id="3.2.1.55"/>
    </reaction>
</comment>
<evidence type="ECO:0000313" key="10">
    <source>
        <dbReference type="EMBL" id="SKA69598.1"/>
    </source>
</evidence>
<evidence type="ECO:0000256" key="5">
    <source>
        <dbReference type="ARBA" id="ARBA00012670"/>
    </source>
</evidence>
<name>A0A1T4VXQ8_9FIRM</name>
<evidence type="ECO:0000313" key="11">
    <source>
        <dbReference type="Proteomes" id="UP000190814"/>
    </source>
</evidence>
<evidence type="ECO:0000256" key="4">
    <source>
        <dbReference type="ARBA" id="ARBA00011165"/>
    </source>
</evidence>
<evidence type="ECO:0000256" key="6">
    <source>
        <dbReference type="ARBA" id="ARBA00022801"/>
    </source>
</evidence>
<dbReference type="Proteomes" id="UP000190814">
    <property type="component" value="Unassembled WGS sequence"/>
</dbReference>
<keyword evidence="11" id="KW-1185">Reference proteome</keyword>
<keyword evidence="7" id="KW-0119">Carbohydrate metabolism</keyword>
<evidence type="ECO:0000256" key="3">
    <source>
        <dbReference type="ARBA" id="ARBA00007186"/>
    </source>
</evidence>
<comment type="pathway">
    <text evidence="2">Glycan metabolism.</text>
</comment>
<keyword evidence="6" id="KW-0378">Hydrolase</keyword>
<organism evidence="10 11">
    <name type="scientific">Eubacterium uniforme</name>
    <dbReference type="NCBI Taxonomy" id="39495"/>
    <lineage>
        <taxon>Bacteria</taxon>
        <taxon>Bacillati</taxon>
        <taxon>Bacillota</taxon>
        <taxon>Clostridia</taxon>
        <taxon>Eubacteriales</taxon>
        <taxon>Eubacteriaceae</taxon>
        <taxon>Eubacterium</taxon>
    </lineage>
</organism>
<gene>
    <name evidence="10" type="ORF">SAMN02745111_01897</name>
</gene>
<evidence type="ECO:0000256" key="2">
    <source>
        <dbReference type="ARBA" id="ARBA00004881"/>
    </source>
</evidence>
<dbReference type="Gene3D" id="3.20.20.80">
    <property type="entry name" value="Glycosidases"/>
    <property type="match status" value="1"/>
</dbReference>
<dbReference type="STRING" id="39495.SAMN02745111_01897"/>
<dbReference type="Pfam" id="PF06964">
    <property type="entry name" value="Alpha-L-AF_C"/>
    <property type="match status" value="1"/>
</dbReference>
<evidence type="ECO:0000256" key="8">
    <source>
        <dbReference type="ARBA" id="ARBA00023295"/>
    </source>
</evidence>
<dbReference type="Gene3D" id="2.60.40.1180">
    <property type="entry name" value="Golgi alpha-mannosidase II"/>
    <property type="match status" value="1"/>
</dbReference>
<dbReference type="GO" id="GO:0000272">
    <property type="term" value="P:polysaccharide catabolic process"/>
    <property type="evidence" value="ECO:0007669"/>
    <property type="project" value="TreeGrafter"/>
</dbReference>
<evidence type="ECO:0000256" key="7">
    <source>
        <dbReference type="ARBA" id="ARBA00023277"/>
    </source>
</evidence>
<dbReference type="InterPro" id="IPR013780">
    <property type="entry name" value="Glyco_hydro_b"/>
</dbReference>
<evidence type="ECO:0000259" key="9">
    <source>
        <dbReference type="SMART" id="SM00813"/>
    </source>
</evidence>
<dbReference type="SUPFAM" id="SSF51445">
    <property type="entry name" value="(Trans)glycosidases"/>
    <property type="match status" value="1"/>
</dbReference>
<dbReference type="InterPro" id="IPR017853">
    <property type="entry name" value="GH"/>
</dbReference>
<dbReference type="InterPro" id="IPR055235">
    <property type="entry name" value="ASD1_cat"/>
</dbReference>
<dbReference type="SMART" id="SM00813">
    <property type="entry name" value="Alpha-L-AF_C"/>
    <property type="match status" value="1"/>
</dbReference>
<comment type="subunit">
    <text evidence="4">Homohexamer; trimer of dimers.</text>
</comment>
<dbReference type="Pfam" id="PF22848">
    <property type="entry name" value="ASD1_dom"/>
    <property type="match status" value="1"/>
</dbReference>
<dbReference type="AlphaFoldDB" id="A0A1T4VXQ8"/>
<dbReference type="PANTHER" id="PTHR43576:SF3">
    <property type="entry name" value="ALPHA-L-ARABINOFURANOSIDASE C"/>
    <property type="match status" value="1"/>
</dbReference>
<comment type="similarity">
    <text evidence="3">Belongs to the glycosyl hydrolase 51 family.</text>
</comment>
<protein>
    <recommendedName>
        <fullName evidence="5">non-reducing end alpha-L-arabinofuranosidase</fullName>
        <ecNumber evidence="5">3.2.1.55</ecNumber>
    </recommendedName>
</protein>
<accession>A0A1T4VXQ8</accession>
<dbReference type="EC" id="3.2.1.55" evidence="5"/>
<dbReference type="GO" id="GO:0046556">
    <property type="term" value="F:alpha-L-arabinofuranosidase activity"/>
    <property type="evidence" value="ECO:0007669"/>
    <property type="project" value="UniProtKB-EC"/>
</dbReference>
<evidence type="ECO:0000256" key="1">
    <source>
        <dbReference type="ARBA" id="ARBA00001462"/>
    </source>
</evidence>
<dbReference type="PANTHER" id="PTHR43576">
    <property type="entry name" value="ALPHA-L-ARABINOFURANOSIDASE C-RELATED"/>
    <property type="match status" value="1"/>
</dbReference>